<proteinExistence type="inferred from homology"/>
<gene>
    <name evidence="9" type="primary">csd</name>
    <name evidence="9" type="ORF">DENOEST_2119</name>
</gene>
<evidence type="ECO:0000313" key="10">
    <source>
        <dbReference type="Proteomes" id="UP000515733"/>
    </source>
</evidence>
<keyword evidence="4 9" id="KW-0808">Transferase</keyword>
<comment type="similarity">
    <text evidence="2">Belongs to the class-V pyridoxal-phosphate-dependent aminotransferase family. Csd subfamily.</text>
</comment>
<dbReference type="GO" id="GO:0031071">
    <property type="term" value="F:cysteine desulfurase activity"/>
    <property type="evidence" value="ECO:0007669"/>
    <property type="project" value="UniProtKB-EC"/>
</dbReference>
<dbReference type="InterPro" id="IPR000192">
    <property type="entry name" value="Aminotrans_V_dom"/>
</dbReference>
<reference evidence="9 10" key="1">
    <citation type="submission" date="2020-03" db="EMBL/GenBank/DDBJ databases">
        <authorList>
            <consortium name="Genoscope - CEA"/>
            <person name="William W."/>
        </authorList>
    </citation>
    <scope>NUCLEOTIDE SEQUENCE [LARGE SCALE GENOMIC DNA]</scope>
    <source>
        <strain evidence="10">DSM 16959</strain>
    </source>
</reference>
<keyword evidence="5" id="KW-0663">Pyridoxal phosphate</keyword>
<dbReference type="Pfam" id="PF00266">
    <property type="entry name" value="Aminotran_5"/>
    <property type="match status" value="1"/>
</dbReference>
<feature type="domain" description="Aminotransferase class V" evidence="8">
    <location>
        <begin position="22"/>
        <end position="392"/>
    </location>
</feature>
<dbReference type="InterPro" id="IPR020578">
    <property type="entry name" value="Aminotrans_V_PyrdxlP_BS"/>
</dbReference>
<name>A0A6S6XWG5_9PROT</name>
<dbReference type="AlphaFoldDB" id="A0A6S6XWG5"/>
<dbReference type="PROSITE" id="PS00595">
    <property type="entry name" value="AA_TRANSFER_CLASS_5"/>
    <property type="match status" value="1"/>
</dbReference>
<evidence type="ECO:0000259" key="8">
    <source>
        <dbReference type="Pfam" id="PF00266"/>
    </source>
</evidence>
<accession>A0A6S6XWG5</accession>
<dbReference type="KEGG" id="doe:DENOEST_2119"/>
<dbReference type="InterPro" id="IPR010970">
    <property type="entry name" value="Cys_dSase_SufS"/>
</dbReference>
<evidence type="ECO:0000256" key="1">
    <source>
        <dbReference type="ARBA" id="ARBA00001933"/>
    </source>
</evidence>
<dbReference type="GO" id="GO:0006534">
    <property type="term" value="P:cysteine metabolic process"/>
    <property type="evidence" value="ECO:0007669"/>
    <property type="project" value="InterPro"/>
</dbReference>
<dbReference type="CDD" id="cd06453">
    <property type="entry name" value="SufS_like"/>
    <property type="match status" value="1"/>
</dbReference>
<dbReference type="PANTHER" id="PTHR43586">
    <property type="entry name" value="CYSTEINE DESULFURASE"/>
    <property type="match status" value="1"/>
</dbReference>
<evidence type="ECO:0000256" key="2">
    <source>
        <dbReference type="ARBA" id="ARBA00010447"/>
    </source>
</evidence>
<evidence type="ECO:0000256" key="6">
    <source>
        <dbReference type="ARBA" id="ARBA00050776"/>
    </source>
</evidence>
<evidence type="ECO:0000256" key="4">
    <source>
        <dbReference type="ARBA" id="ARBA00022679"/>
    </source>
</evidence>
<dbReference type="RefSeq" id="WP_145770842.1">
    <property type="nucleotide sequence ID" value="NZ_LR778301.1"/>
</dbReference>
<dbReference type="InterPro" id="IPR015421">
    <property type="entry name" value="PyrdxlP-dep_Trfase_major"/>
</dbReference>
<dbReference type="Gene3D" id="3.40.640.10">
    <property type="entry name" value="Type I PLP-dependent aspartate aminotransferase-like (Major domain)"/>
    <property type="match status" value="1"/>
</dbReference>
<dbReference type="OrthoDB" id="9808002at2"/>
<comment type="cofactor">
    <cofactor evidence="1 7">
        <name>pyridoxal 5'-phosphate</name>
        <dbReference type="ChEBI" id="CHEBI:597326"/>
    </cofactor>
</comment>
<dbReference type="EC" id="2.8.1.7" evidence="3"/>
<protein>
    <recommendedName>
        <fullName evidence="3">cysteine desulfurase</fullName>
        <ecNumber evidence="3">2.8.1.7</ecNumber>
    </recommendedName>
</protein>
<dbReference type="Gene3D" id="3.90.1150.10">
    <property type="entry name" value="Aspartate Aminotransferase, domain 1"/>
    <property type="match status" value="1"/>
</dbReference>
<dbReference type="Proteomes" id="UP000515733">
    <property type="component" value="Chromosome"/>
</dbReference>
<keyword evidence="10" id="KW-1185">Reference proteome</keyword>
<dbReference type="InterPro" id="IPR015424">
    <property type="entry name" value="PyrdxlP-dep_Trfase"/>
</dbReference>
<evidence type="ECO:0000256" key="3">
    <source>
        <dbReference type="ARBA" id="ARBA00012239"/>
    </source>
</evidence>
<comment type="catalytic activity">
    <reaction evidence="6">
        <text>(sulfur carrier)-H + L-cysteine = (sulfur carrier)-SH + L-alanine</text>
        <dbReference type="Rhea" id="RHEA:43892"/>
        <dbReference type="Rhea" id="RHEA-COMP:14737"/>
        <dbReference type="Rhea" id="RHEA-COMP:14739"/>
        <dbReference type="ChEBI" id="CHEBI:29917"/>
        <dbReference type="ChEBI" id="CHEBI:35235"/>
        <dbReference type="ChEBI" id="CHEBI:57972"/>
        <dbReference type="ChEBI" id="CHEBI:64428"/>
        <dbReference type="EC" id="2.8.1.7"/>
    </reaction>
</comment>
<dbReference type="PANTHER" id="PTHR43586:SF8">
    <property type="entry name" value="CYSTEINE DESULFURASE 1, CHLOROPLASTIC"/>
    <property type="match status" value="1"/>
</dbReference>
<sequence length="404" mass="42868">MNFDHRKMRSEFPLLASASGLHYLDNAATSQIHQSALDALVRHETTSRANVQRGSYALAEAASAAYEGARQQVAVFLNAASAEEVVFTSGATAALNLAAASLGALMKPGDEVLISLAEHHSNFLPWQQLKARYGINLRLLPVTAEGRLDLAALPDCVSERCRLIAVTHASNVTGAITDVAAIVAAARRVGARVLLDGAQRVQHGPVDVQALGVDFYACSGHKCFAPGGIGVLWGRAELLAAMPPFMTGGGMVAQVNLQEPVFLDPPRRFEAGTPPIAQAVGLGAAVNWMQGLPWEDIHRHERALAVRLLQGLAAIDGLRLLGPVNMEQRLPVLSFAIEGIHPHDLCQVLGDRGVALRGGHHCARPLLEFLGVEGASRASITFYNDESDIDALLTGLAAAIGLLR</sequence>
<evidence type="ECO:0000256" key="5">
    <source>
        <dbReference type="ARBA" id="ARBA00022898"/>
    </source>
</evidence>
<evidence type="ECO:0000313" key="9">
    <source>
        <dbReference type="EMBL" id="CAB1369284.1"/>
    </source>
</evidence>
<dbReference type="SUPFAM" id="SSF53383">
    <property type="entry name" value="PLP-dependent transferases"/>
    <property type="match status" value="1"/>
</dbReference>
<evidence type="ECO:0000256" key="7">
    <source>
        <dbReference type="RuleBase" id="RU004504"/>
    </source>
</evidence>
<organism evidence="9 10">
    <name type="scientific">Denitratisoma oestradiolicum</name>
    <dbReference type="NCBI Taxonomy" id="311182"/>
    <lineage>
        <taxon>Bacteria</taxon>
        <taxon>Pseudomonadati</taxon>
        <taxon>Pseudomonadota</taxon>
        <taxon>Betaproteobacteria</taxon>
        <taxon>Nitrosomonadales</taxon>
        <taxon>Sterolibacteriaceae</taxon>
        <taxon>Denitratisoma</taxon>
    </lineage>
</organism>
<dbReference type="EMBL" id="LR778301">
    <property type="protein sequence ID" value="CAB1369284.1"/>
    <property type="molecule type" value="Genomic_DNA"/>
</dbReference>
<dbReference type="InterPro" id="IPR015422">
    <property type="entry name" value="PyrdxlP-dep_Trfase_small"/>
</dbReference>
<dbReference type="GO" id="GO:0030170">
    <property type="term" value="F:pyridoxal phosphate binding"/>
    <property type="evidence" value="ECO:0007669"/>
    <property type="project" value="InterPro"/>
</dbReference>